<dbReference type="SUPFAM" id="SSF53756">
    <property type="entry name" value="UDP-Glycosyltransferase/glycogen phosphorylase"/>
    <property type="match status" value="1"/>
</dbReference>
<dbReference type="AlphaFoldDB" id="A0A1T4U7X9"/>
<sequence>MRIAIFPDEYLPESTRVHAKMLHELAKELISQGNDVVIVTPGVEQQTRLSVCFYEGVEIWRFRSGLLRGKGKLHRAINESLLSIKCWLAIKKQLDTKPIDICVNYSPTIFFGPLMYLIKKKCRSNVFLVLRDLFPKWVIDEGLIHRKSPIAYYFRMFEHLNYRVSDTIGLMSETNLKQFGSLYPRYKNTTVLPNWSDCRVSVQDYSDFNIREKLSLEDKTIFFYGGNIGHAQGITTLLDLADSMKDIDNCHFLFIGQGDEVEKLKYILKKNKLDNITYMPAINQIDYLKILSQVDVGLVSLAKSHTSNNHPGKILGYMNYSLPILGVLNAGNDLIDIINKEEAGFVFSTDAKVEDIKSSAVKLLGSKDMMRKMGVNGNRLLKSNYSCKNASELIINSTSNRL</sequence>
<dbReference type="GO" id="GO:0016758">
    <property type="term" value="F:hexosyltransferase activity"/>
    <property type="evidence" value="ECO:0007669"/>
    <property type="project" value="TreeGrafter"/>
</dbReference>
<dbReference type="PANTHER" id="PTHR45947:SF3">
    <property type="entry name" value="SULFOQUINOVOSYL TRANSFERASE SQD2"/>
    <property type="match status" value="1"/>
</dbReference>
<dbReference type="Gene3D" id="3.40.50.2000">
    <property type="entry name" value="Glycogen Phosphorylase B"/>
    <property type="match status" value="2"/>
</dbReference>
<dbReference type="Pfam" id="PF00534">
    <property type="entry name" value="Glycos_transf_1"/>
    <property type="match status" value="1"/>
</dbReference>
<dbReference type="RefSeq" id="WP_078751450.1">
    <property type="nucleotide sequence ID" value="NZ_FUXU01000007.1"/>
</dbReference>
<name>A0A1T4U7X9_9GAMM</name>
<dbReference type="PANTHER" id="PTHR45947">
    <property type="entry name" value="SULFOQUINOVOSYL TRANSFERASE SQD2"/>
    <property type="match status" value="1"/>
</dbReference>
<proteinExistence type="predicted"/>
<dbReference type="Proteomes" id="UP000190162">
    <property type="component" value="Unassembled WGS sequence"/>
</dbReference>
<evidence type="ECO:0000313" key="3">
    <source>
        <dbReference type="Proteomes" id="UP000190162"/>
    </source>
</evidence>
<accession>A0A1T4U7X9</accession>
<dbReference type="CDD" id="cd03794">
    <property type="entry name" value="GT4_WbuB-like"/>
    <property type="match status" value="1"/>
</dbReference>
<keyword evidence="2" id="KW-0808">Transferase</keyword>
<evidence type="ECO:0000313" key="2">
    <source>
        <dbReference type="EMBL" id="SKA48783.1"/>
    </source>
</evidence>
<reference evidence="3" key="1">
    <citation type="submission" date="2017-02" db="EMBL/GenBank/DDBJ databases">
        <authorList>
            <person name="Varghese N."/>
            <person name="Submissions S."/>
        </authorList>
    </citation>
    <scope>NUCLEOTIDE SEQUENCE [LARGE SCALE GENOMIC DNA]</scope>
    <source>
        <strain evidence="3">DSM 22720</strain>
    </source>
</reference>
<dbReference type="InterPro" id="IPR001296">
    <property type="entry name" value="Glyco_trans_1"/>
</dbReference>
<dbReference type="OrthoDB" id="9787293at2"/>
<feature type="domain" description="Glycosyl transferase family 1" evidence="1">
    <location>
        <begin position="209"/>
        <end position="377"/>
    </location>
</feature>
<organism evidence="2 3">
    <name type="scientific">Enterovibrio nigricans DSM 22720</name>
    <dbReference type="NCBI Taxonomy" id="1121868"/>
    <lineage>
        <taxon>Bacteria</taxon>
        <taxon>Pseudomonadati</taxon>
        <taxon>Pseudomonadota</taxon>
        <taxon>Gammaproteobacteria</taxon>
        <taxon>Vibrionales</taxon>
        <taxon>Vibrionaceae</taxon>
        <taxon>Enterovibrio</taxon>
    </lineage>
</organism>
<dbReference type="InterPro" id="IPR050194">
    <property type="entry name" value="Glycosyltransferase_grp1"/>
</dbReference>
<dbReference type="EMBL" id="FUXU01000007">
    <property type="protein sequence ID" value="SKA48783.1"/>
    <property type="molecule type" value="Genomic_DNA"/>
</dbReference>
<gene>
    <name evidence="2" type="ORF">SAMN02745132_00988</name>
</gene>
<keyword evidence="3" id="KW-1185">Reference proteome</keyword>
<evidence type="ECO:0000259" key="1">
    <source>
        <dbReference type="Pfam" id="PF00534"/>
    </source>
</evidence>
<protein>
    <submittedName>
        <fullName evidence="2">Glycosyltransferase involved in cell wall bisynthesis</fullName>
    </submittedName>
</protein>